<sequence length="161" mass="18393">MKKTKQNLYAEWEVISMAEWLEGLGRNPTNDELIATYKGNFFPLYLNRHVDKKQIWTLTIQTTLQGDDGSTHEYEMEWAFNKPMSMDEVLNGAKHIRLEEGGIKKRWIGVTKNWLKDLDAEFNDSYKAVKAVAIARCTAVVEQRNPAAVLLGKMISWGATA</sequence>
<reference evidence="1" key="1">
    <citation type="submission" date="2017-06" db="EMBL/GenBank/DDBJ databases">
        <title>Novel phages from South African skin metaviromes.</title>
        <authorList>
            <person name="van Zyl L.J."/>
            <person name="Abrahams Y."/>
            <person name="Stander E.A."/>
            <person name="Kirby B.M."/>
            <person name="Clavaud C."/>
            <person name="Farcet C."/>
            <person name="Breton L."/>
            <person name="Trindade M.I."/>
        </authorList>
    </citation>
    <scope>NUCLEOTIDE SEQUENCE</scope>
</reference>
<proteinExistence type="predicted"/>
<gene>
    <name evidence="1" type="ORF">2F2_58</name>
</gene>
<name>A0A2H4J4S1_9CAUD</name>
<evidence type="ECO:0000313" key="1">
    <source>
        <dbReference type="EMBL" id="ASN69579.1"/>
    </source>
</evidence>
<protein>
    <submittedName>
        <fullName evidence="1">Uncharacterized protein</fullName>
    </submittedName>
</protein>
<accession>A0A2H4J4S1</accession>
<organism evidence="1">
    <name type="scientific">uncultured Caudovirales phage</name>
    <dbReference type="NCBI Taxonomy" id="2100421"/>
    <lineage>
        <taxon>Viruses</taxon>
        <taxon>Duplodnaviria</taxon>
        <taxon>Heunggongvirae</taxon>
        <taxon>Uroviricota</taxon>
        <taxon>Caudoviricetes</taxon>
        <taxon>Peduoviridae</taxon>
        <taxon>Maltschvirus</taxon>
        <taxon>Maltschvirus maltsch</taxon>
    </lineage>
</organism>
<dbReference type="EMBL" id="MF417892">
    <property type="protein sequence ID" value="ASN69579.1"/>
    <property type="molecule type" value="Genomic_DNA"/>
</dbReference>